<protein>
    <submittedName>
        <fullName evidence="1">Uncharacterized protein</fullName>
    </submittedName>
</protein>
<sequence length="107" mass="11856">METDLRKNPGLHCCVNTIALHELPAPETSEIIRSARDMWLTCDATCTLGGVLEQGRRKSLINSLSLSHMSCKKTIPHGLQDEKQEQGVVYKTCSCSCNDSYLSRPFG</sequence>
<evidence type="ECO:0000313" key="1">
    <source>
        <dbReference type="EMBL" id="KAJ4714866.1"/>
    </source>
</evidence>
<keyword evidence="2" id="KW-1185">Reference proteome</keyword>
<accession>A0ACC1XTU2</accession>
<dbReference type="Proteomes" id="UP001164539">
    <property type="component" value="Chromosome 7"/>
</dbReference>
<organism evidence="1 2">
    <name type="scientific">Melia azedarach</name>
    <name type="common">Chinaberry tree</name>
    <dbReference type="NCBI Taxonomy" id="155640"/>
    <lineage>
        <taxon>Eukaryota</taxon>
        <taxon>Viridiplantae</taxon>
        <taxon>Streptophyta</taxon>
        <taxon>Embryophyta</taxon>
        <taxon>Tracheophyta</taxon>
        <taxon>Spermatophyta</taxon>
        <taxon>Magnoliopsida</taxon>
        <taxon>eudicotyledons</taxon>
        <taxon>Gunneridae</taxon>
        <taxon>Pentapetalae</taxon>
        <taxon>rosids</taxon>
        <taxon>malvids</taxon>
        <taxon>Sapindales</taxon>
        <taxon>Meliaceae</taxon>
        <taxon>Melia</taxon>
    </lineage>
</organism>
<reference evidence="1 2" key="1">
    <citation type="journal article" date="2023" name="Science">
        <title>Complex scaffold remodeling in plant triterpene biosynthesis.</title>
        <authorList>
            <person name="De La Pena R."/>
            <person name="Hodgson H."/>
            <person name="Liu J.C."/>
            <person name="Stephenson M.J."/>
            <person name="Martin A.C."/>
            <person name="Owen C."/>
            <person name="Harkess A."/>
            <person name="Leebens-Mack J."/>
            <person name="Jimenez L.E."/>
            <person name="Osbourn A."/>
            <person name="Sattely E.S."/>
        </authorList>
    </citation>
    <scope>NUCLEOTIDE SEQUENCE [LARGE SCALE GENOMIC DNA]</scope>
    <source>
        <strain evidence="2">cv. JPN11</strain>
        <tissue evidence="1">Leaf</tissue>
    </source>
</reference>
<name>A0ACC1XTU2_MELAZ</name>
<proteinExistence type="predicted"/>
<comment type="caution">
    <text evidence="1">The sequence shown here is derived from an EMBL/GenBank/DDBJ whole genome shotgun (WGS) entry which is preliminary data.</text>
</comment>
<gene>
    <name evidence="1" type="ORF">OWV82_013285</name>
</gene>
<dbReference type="EMBL" id="CM051400">
    <property type="protein sequence ID" value="KAJ4714866.1"/>
    <property type="molecule type" value="Genomic_DNA"/>
</dbReference>
<evidence type="ECO:0000313" key="2">
    <source>
        <dbReference type="Proteomes" id="UP001164539"/>
    </source>
</evidence>